<dbReference type="AlphaFoldDB" id="A0A194XGM6"/>
<proteinExistence type="predicted"/>
<dbReference type="InterPro" id="IPR053175">
    <property type="entry name" value="DHMBA_Reg_Transcription_Factor"/>
</dbReference>
<dbReference type="KEGG" id="psco:LY89DRAFT_582364"/>
<dbReference type="OrthoDB" id="4220372at2759"/>
<protein>
    <submittedName>
        <fullName evidence="2">Uncharacterized protein</fullName>
    </submittedName>
</protein>
<name>A0A194XGM6_MOLSC</name>
<dbReference type="PANTHER" id="PTHR38791">
    <property type="entry name" value="ZN(II)2CYS6 TRANSCRIPTION FACTOR (EUROFUNG)-RELATED-RELATED"/>
    <property type="match status" value="1"/>
</dbReference>
<evidence type="ECO:0000313" key="3">
    <source>
        <dbReference type="Proteomes" id="UP000070700"/>
    </source>
</evidence>
<gene>
    <name evidence="2" type="ORF">LY89DRAFT_582364</name>
</gene>
<dbReference type="RefSeq" id="XP_018073277.1">
    <property type="nucleotide sequence ID" value="XM_018209162.1"/>
</dbReference>
<keyword evidence="3" id="KW-1185">Reference proteome</keyword>
<evidence type="ECO:0000256" key="1">
    <source>
        <dbReference type="SAM" id="MobiDB-lite"/>
    </source>
</evidence>
<accession>A0A194XGM6</accession>
<reference evidence="2 3" key="1">
    <citation type="submission" date="2015-10" db="EMBL/GenBank/DDBJ databases">
        <title>Full genome of DAOMC 229536 Phialocephala scopiformis, a fungal endophyte of spruce producing the potent anti-insectan compound rugulosin.</title>
        <authorList>
            <consortium name="DOE Joint Genome Institute"/>
            <person name="Walker A.K."/>
            <person name="Frasz S.L."/>
            <person name="Seifert K.A."/>
            <person name="Miller J.D."/>
            <person name="Mondo S.J."/>
            <person name="Labutti K."/>
            <person name="Lipzen A."/>
            <person name="Dockter R."/>
            <person name="Kennedy M."/>
            <person name="Grigoriev I.V."/>
            <person name="Spatafora J.W."/>
        </authorList>
    </citation>
    <scope>NUCLEOTIDE SEQUENCE [LARGE SCALE GENOMIC DNA]</scope>
    <source>
        <strain evidence="2 3">CBS 120377</strain>
    </source>
</reference>
<organism evidence="2 3">
    <name type="scientific">Mollisia scopiformis</name>
    <name type="common">Conifer needle endophyte fungus</name>
    <name type="synonym">Phialocephala scopiformis</name>
    <dbReference type="NCBI Taxonomy" id="149040"/>
    <lineage>
        <taxon>Eukaryota</taxon>
        <taxon>Fungi</taxon>
        <taxon>Dikarya</taxon>
        <taxon>Ascomycota</taxon>
        <taxon>Pezizomycotina</taxon>
        <taxon>Leotiomycetes</taxon>
        <taxon>Helotiales</taxon>
        <taxon>Mollisiaceae</taxon>
        <taxon>Mollisia</taxon>
    </lineage>
</organism>
<evidence type="ECO:0000313" key="2">
    <source>
        <dbReference type="EMBL" id="KUJ18922.1"/>
    </source>
</evidence>
<dbReference type="GeneID" id="28818888"/>
<dbReference type="Proteomes" id="UP000070700">
    <property type="component" value="Unassembled WGS sequence"/>
</dbReference>
<sequence>MFRDESQGLSARRQRLKDSSGQRAALVELDGQKAHVSKSVVVSGSRSPSPPLALPVLTINPSFSAEEQATCFFFENYVVGNDIFATGSFEFLPDVYFTTDVGSALSDSLTAIGLVGLAHFYKASSLMLNATFKYNSAMRTLSSQLRSMEQAKSDQTFIAIMLLAYYEVNTCNSRQSMDTWSKHMDGASALMQLRGREALRTPVGYQLFKQLRTQVIINCMHRQAAVPAFITEWSNELDFESVEQAYGTTLSLLVIRYANLRASMSCWKDYSDPQRLISAAYELECDLAAWAKSCPLHYIYQTVNLNERVDEVFSDHYHLYANVWVATTWNHYRCARLLTNELILDQLGHLYETEPTSPLLLSHKCYSESQMLESNANLMHLCEDICASVPYFLGIDFEAGEGSIRQLPKAMYANLLIWPLYTAGATWLVSDVMINWVAGRLEWIADVMGIRQAGAHALFLRKKKHLLSWDEKSKIGEDHVLQAGDAGFESSSLDFESGSENQLVDLPYRSVED</sequence>
<dbReference type="PANTHER" id="PTHR38791:SF5">
    <property type="entry name" value="TRANSCRIPTION FACTOR DBAG-RELATED"/>
    <property type="match status" value="1"/>
</dbReference>
<dbReference type="EMBL" id="KQ947412">
    <property type="protein sequence ID" value="KUJ18922.1"/>
    <property type="molecule type" value="Genomic_DNA"/>
</dbReference>
<dbReference type="InParanoid" id="A0A194XGM6"/>
<feature type="region of interest" description="Disordered" evidence="1">
    <location>
        <begin position="1"/>
        <end position="22"/>
    </location>
</feature>